<evidence type="ECO:0008006" key="3">
    <source>
        <dbReference type="Google" id="ProtNLM"/>
    </source>
</evidence>
<dbReference type="Proteomes" id="UP000772434">
    <property type="component" value="Unassembled WGS sequence"/>
</dbReference>
<reference evidence="1" key="1">
    <citation type="submission" date="2020-11" db="EMBL/GenBank/DDBJ databases">
        <authorList>
            <consortium name="DOE Joint Genome Institute"/>
            <person name="Ahrendt S."/>
            <person name="Riley R."/>
            <person name="Andreopoulos W."/>
            <person name="Labutti K."/>
            <person name="Pangilinan J."/>
            <person name="Ruiz-Duenas F.J."/>
            <person name="Barrasa J.M."/>
            <person name="Sanchez-Garcia M."/>
            <person name="Camarero S."/>
            <person name="Miyauchi S."/>
            <person name="Serrano A."/>
            <person name="Linde D."/>
            <person name="Babiker R."/>
            <person name="Drula E."/>
            <person name="Ayuso-Fernandez I."/>
            <person name="Pacheco R."/>
            <person name="Padilla G."/>
            <person name="Ferreira P."/>
            <person name="Barriuso J."/>
            <person name="Kellner H."/>
            <person name="Castanera R."/>
            <person name="Alfaro M."/>
            <person name="Ramirez L."/>
            <person name="Pisabarro A.G."/>
            <person name="Kuo A."/>
            <person name="Tritt A."/>
            <person name="Lipzen A."/>
            <person name="He G."/>
            <person name="Yan M."/>
            <person name="Ng V."/>
            <person name="Cullen D."/>
            <person name="Martin F."/>
            <person name="Rosso M.-N."/>
            <person name="Henrissat B."/>
            <person name="Hibbett D."/>
            <person name="Martinez A.T."/>
            <person name="Grigoriev I.V."/>
        </authorList>
    </citation>
    <scope>NUCLEOTIDE SEQUENCE</scope>
    <source>
        <strain evidence="1">AH 40177</strain>
    </source>
</reference>
<evidence type="ECO:0000313" key="1">
    <source>
        <dbReference type="EMBL" id="KAF9072278.1"/>
    </source>
</evidence>
<comment type="caution">
    <text evidence="1">The sequence shown here is derived from an EMBL/GenBank/DDBJ whole genome shotgun (WGS) entry which is preliminary data.</text>
</comment>
<evidence type="ECO:0000313" key="2">
    <source>
        <dbReference type="Proteomes" id="UP000772434"/>
    </source>
</evidence>
<sequence length="174" mass="19436">TNIPTLKVCNNEGATISTAETNEQKAALLASTFFPDAPREYELDRNPCRDPLPPPPPITEERIISVFQRLKPYKAPGPDQIPNIVLKVCAGHLSPFLVRIYNCFPKLKAYPNLWHLSDTAVLRKPGKSTYSIPKSYRPIALLQNMSKGYTTILAEDISHLAEKHQLLPETQFGG</sequence>
<dbReference type="EMBL" id="JADNRY010000025">
    <property type="protein sequence ID" value="KAF9072278.1"/>
    <property type="molecule type" value="Genomic_DNA"/>
</dbReference>
<proteinExistence type="predicted"/>
<dbReference type="OrthoDB" id="412006at2759"/>
<dbReference type="AlphaFoldDB" id="A0A9P5PYK5"/>
<dbReference type="PANTHER" id="PTHR33481:SF1">
    <property type="entry name" value="ENDONUCLEASE_EXONUCLEASE_PHOSPHATASE DOMAIN-CONTAINING PROTEIN-RELATED"/>
    <property type="match status" value="1"/>
</dbReference>
<feature type="non-terminal residue" evidence="1">
    <location>
        <position position="174"/>
    </location>
</feature>
<gene>
    <name evidence="1" type="ORF">BDP27DRAFT_1172558</name>
</gene>
<name>A0A9P5PYK5_9AGAR</name>
<dbReference type="PANTHER" id="PTHR33481">
    <property type="entry name" value="REVERSE TRANSCRIPTASE"/>
    <property type="match status" value="1"/>
</dbReference>
<organism evidence="1 2">
    <name type="scientific">Rhodocollybia butyracea</name>
    <dbReference type="NCBI Taxonomy" id="206335"/>
    <lineage>
        <taxon>Eukaryota</taxon>
        <taxon>Fungi</taxon>
        <taxon>Dikarya</taxon>
        <taxon>Basidiomycota</taxon>
        <taxon>Agaricomycotina</taxon>
        <taxon>Agaricomycetes</taxon>
        <taxon>Agaricomycetidae</taxon>
        <taxon>Agaricales</taxon>
        <taxon>Marasmiineae</taxon>
        <taxon>Omphalotaceae</taxon>
        <taxon>Rhodocollybia</taxon>
    </lineage>
</organism>
<accession>A0A9P5PYK5</accession>
<keyword evidence="2" id="KW-1185">Reference proteome</keyword>
<protein>
    <recommendedName>
        <fullName evidence="3">RNA-directed DNA polymerase from transposon X-element</fullName>
    </recommendedName>
</protein>
<feature type="non-terminal residue" evidence="1">
    <location>
        <position position="1"/>
    </location>
</feature>